<gene>
    <name evidence="2" type="ORF">SAMN05216561_10418</name>
</gene>
<reference evidence="2 3" key="1">
    <citation type="submission" date="2016-10" db="EMBL/GenBank/DDBJ databases">
        <authorList>
            <person name="de Groot N.N."/>
        </authorList>
    </citation>
    <scope>NUCLEOTIDE SEQUENCE [LARGE SCALE GENOMIC DNA]</scope>
    <source>
        <strain evidence="2 3">CGMCC 1.11156</strain>
    </source>
</reference>
<evidence type="ECO:0000313" key="3">
    <source>
        <dbReference type="Proteomes" id="UP000198649"/>
    </source>
</evidence>
<sequence>MGPQKPAFRLAIANDDAVVLAGAASFLADPTRFRCATEFGFGEARWDQARASSTTLRTSAANPSAPMVRHNCGS</sequence>
<organism evidence="2 3">
    <name type="scientific">Nocardioides psychrotolerans</name>
    <dbReference type="NCBI Taxonomy" id="1005945"/>
    <lineage>
        <taxon>Bacteria</taxon>
        <taxon>Bacillati</taxon>
        <taxon>Actinomycetota</taxon>
        <taxon>Actinomycetes</taxon>
        <taxon>Propionibacteriales</taxon>
        <taxon>Nocardioidaceae</taxon>
        <taxon>Nocardioides</taxon>
    </lineage>
</organism>
<dbReference type="Proteomes" id="UP000198649">
    <property type="component" value="Unassembled WGS sequence"/>
</dbReference>
<evidence type="ECO:0000256" key="1">
    <source>
        <dbReference type="SAM" id="MobiDB-lite"/>
    </source>
</evidence>
<evidence type="ECO:0000313" key="2">
    <source>
        <dbReference type="EMBL" id="SFI01365.1"/>
    </source>
</evidence>
<protein>
    <submittedName>
        <fullName evidence="2">Uncharacterized protein</fullName>
    </submittedName>
</protein>
<feature type="region of interest" description="Disordered" evidence="1">
    <location>
        <begin position="55"/>
        <end position="74"/>
    </location>
</feature>
<keyword evidence="3" id="KW-1185">Reference proteome</keyword>
<name>A0A1I3EQV1_9ACTN</name>
<accession>A0A1I3EQV1</accession>
<dbReference type="EMBL" id="FOQG01000004">
    <property type="protein sequence ID" value="SFI01365.1"/>
    <property type="molecule type" value="Genomic_DNA"/>
</dbReference>
<proteinExistence type="predicted"/>
<dbReference type="AlphaFoldDB" id="A0A1I3EQV1"/>